<dbReference type="InterPro" id="IPR006016">
    <property type="entry name" value="UspA"/>
</dbReference>
<dbReference type="GeneID" id="85493165"/>
<accession>A0AA48I455</accession>
<feature type="region of interest" description="Disordered" evidence="1">
    <location>
        <begin position="48"/>
        <end position="88"/>
    </location>
</feature>
<gene>
    <name evidence="3" type="ORF">CcaverHIS019_0206560</name>
</gene>
<dbReference type="InterPro" id="IPR006015">
    <property type="entry name" value="Universal_stress_UspA"/>
</dbReference>
<dbReference type="Pfam" id="PF00582">
    <property type="entry name" value="Usp"/>
    <property type="match status" value="1"/>
</dbReference>
<feature type="region of interest" description="Disordered" evidence="1">
    <location>
        <begin position="532"/>
        <end position="625"/>
    </location>
</feature>
<dbReference type="InterPro" id="IPR014729">
    <property type="entry name" value="Rossmann-like_a/b/a_fold"/>
</dbReference>
<dbReference type="AlphaFoldDB" id="A0AA48I455"/>
<feature type="compositionally biased region" description="Basic and acidic residues" evidence="1">
    <location>
        <begin position="161"/>
        <end position="182"/>
    </location>
</feature>
<dbReference type="Gene3D" id="3.40.50.620">
    <property type="entry name" value="HUPs"/>
    <property type="match status" value="1"/>
</dbReference>
<feature type="compositionally biased region" description="Basic and acidic residues" evidence="1">
    <location>
        <begin position="229"/>
        <end position="238"/>
    </location>
</feature>
<dbReference type="SUPFAM" id="SSF52402">
    <property type="entry name" value="Adenine nucleotide alpha hydrolases-like"/>
    <property type="match status" value="1"/>
</dbReference>
<dbReference type="PANTHER" id="PTHR46100">
    <property type="entry name" value="IMP2'P"/>
    <property type="match status" value="1"/>
</dbReference>
<dbReference type="PROSITE" id="PS50030">
    <property type="entry name" value="UBA"/>
    <property type="match status" value="1"/>
</dbReference>
<reference evidence="3" key="1">
    <citation type="journal article" date="2023" name="BMC Genomics">
        <title>Chromosome-level genome assemblies of Cutaneotrichosporon spp. (Trichosporonales, Basidiomycota) reveal imbalanced evolution between nucleotide sequences and chromosome synteny.</title>
        <authorList>
            <person name="Kobayashi Y."/>
            <person name="Kayamori A."/>
            <person name="Aoki K."/>
            <person name="Shiwa Y."/>
            <person name="Matsutani M."/>
            <person name="Fujita N."/>
            <person name="Sugita T."/>
            <person name="Iwasaki W."/>
            <person name="Tanaka N."/>
            <person name="Takashima M."/>
        </authorList>
    </citation>
    <scope>NUCLEOTIDE SEQUENCE</scope>
    <source>
        <strain evidence="3">HIS019</strain>
    </source>
</reference>
<evidence type="ECO:0000313" key="4">
    <source>
        <dbReference type="Proteomes" id="UP001233271"/>
    </source>
</evidence>
<feature type="compositionally biased region" description="Acidic residues" evidence="1">
    <location>
        <begin position="258"/>
        <end position="281"/>
    </location>
</feature>
<dbReference type="PRINTS" id="PR01438">
    <property type="entry name" value="UNVRSLSTRESS"/>
</dbReference>
<feature type="compositionally biased region" description="Basic and acidic residues" evidence="1">
    <location>
        <begin position="597"/>
        <end position="625"/>
    </location>
</feature>
<feature type="compositionally biased region" description="Basic residues" evidence="1">
    <location>
        <begin position="587"/>
        <end position="596"/>
    </location>
</feature>
<dbReference type="Gene3D" id="1.10.8.10">
    <property type="entry name" value="DNA helicase RuvA subunit, C-terminal domain"/>
    <property type="match status" value="1"/>
</dbReference>
<protein>
    <recommendedName>
        <fullName evidence="2">UBA domain-containing protein</fullName>
    </recommendedName>
</protein>
<dbReference type="RefSeq" id="XP_060454560.1">
    <property type="nucleotide sequence ID" value="XM_060597693.1"/>
</dbReference>
<sequence>MSTPDLLQKLRDLGISDRSARFALSRTNNNVEQAADYVFSGKAGKDESDDLIRAALGRGRTSSGAAQSSGTSTPTSKPTAGALAATSKPTAGALAALALRAAAVANPQQVMPPPVPVESSSTAPVKPNKSLLVPSKPIGSRLSKSEPRSRSPSPFFRARKAREERRERSPSPDIVALRKDSLAADSDVEGLVSDRGRGRYRPRSSAYDSPESSGGEEADGESGVQIAEKPVEKTVVLHDEDEDDDDHHADDEHHASDEVDEPLDYDDDDLWDPETFFDEETEKNTTANAFYADPSRDDSINHETKQDNFDVFGEDVEQDLLGEGPNVVVPPEPLFAKPGDKVRKSERSGLDLVTSRPTFARDRCTIQLTQGDPDAALEDSGKRMRRYVVLSDLSEESRYAVEWAIGTVARDGDEVFLISVNENEDKVDPKNWSNKDQQNKMKLQKERQTTALLLVRQVTGLLERTRLNVTVTCQAMHAQNARYMLLDVIDFLEPTLVIVGSRGLGQIKGILLGSTSHYLVQKSSVPVMVARRRLRRPLHHTNPEDLRRSPRVSLASANIEKTAPSKQEDDVLDAADDDDDNDEPKHHDKHHGMHHEKHIDRHHDEHHSEELHDEPKVNVKVVVEE</sequence>
<keyword evidence="4" id="KW-1185">Reference proteome</keyword>
<dbReference type="InterPro" id="IPR009060">
    <property type="entry name" value="UBA-like_sf"/>
</dbReference>
<evidence type="ECO:0000259" key="2">
    <source>
        <dbReference type="PROSITE" id="PS50030"/>
    </source>
</evidence>
<organism evidence="3 4">
    <name type="scientific">Cutaneotrichosporon cavernicola</name>
    <dbReference type="NCBI Taxonomy" id="279322"/>
    <lineage>
        <taxon>Eukaryota</taxon>
        <taxon>Fungi</taxon>
        <taxon>Dikarya</taxon>
        <taxon>Basidiomycota</taxon>
        <taxon>Agaricomycotina</taxon>
        <taxon>Tremellomycetes</taxon>
        <taxon>Trichosporonales</taxon>
        <taxon>Trichosporonaceae</taxon>
        <taxon>Cutaneotrichosporon</taxon>
    </lineage>
</organism>
<dbReference type="CDD" id="cd14297">
    <property type="entry name" value="UBA2_spUBP14_like"/>
    <property type="match status" value="1"/>
</dbReference>
<dbReference type="EMBL" id="AP028213">
    <property type="protein sequence ID" value="BEI89294.1"/>
    <property type="molecule type" value="Genomic_DNA"/>
</dbReference>
<dbReference type="Proteomes" id="UP001233271">
    <property type="component" value="Chromosome 2"/>
</dbReference>
<feature type="compositionally biased region" description="Low complexity" evidence="1">
    <location>
        <begin position="57"/>
        <end position="82"/>
    </location>
</feature>
<dbReference type="CDD" id="cd23659">
    <property type="entry name" value="USP_At3g01520-like"/>
    <property type="match status" value="1"/>
</dbReference>
<dbReference type="KEGG" id="ccac:CcaHIS019_0206560"/>
<name>A0AA48I455_9TREE</name>
<evidence type="ECO:0000313" key="3">
    <source>
        <dbReference type="EMBL" id="BEI89294.1"/>
    </source>
</evidence>
<feature type="compositionally biased region" description="Basic and acidic residues" evidence="1">
    <location>
        <begin position="246"/>
        <end position="257"/>
    </location>
</feature>
<feature type="compositionally biased region" description="Acidic residues" evidence="1">
    <location>
        <begin position="570"/>
        <end position="582"/>
    </location>
</feature>
<dbReference type="SUPFAM" id="SSF46934">
    <property type="entry name" value="UBA-like"/>
    <property type="match status" value="1"/>
</dbReference>
<feature type="region of interest" description="Disordered" evidence="1">
    <location>
        <begin position="109"/>
        <end position="286"/>
    </location>
</feature>
<evidence type="ECO:0000256" key="1">
    <source>
        <dbReference type="SAM" id="MobiDB-lite"/>
    </source>
</evidence>
<feature type="domain" description="UBA" evidence="2">
    <location>
        <begin position="1"/>
        <end position="41"/>
    </location>
</feature>
<dbReference type="PANTHER" id="PTHR46100:SF4">
    <property type="entry name" value="USPA DOMAIN-CONTAINING PROTEIN"/>
    <property type="match status" value="1"/>
</dbReference>
<proteinExistence type="predicted"/>
<dbReference type="InterPro" id="IPR015940">
    <property type="entry name" value="UBA"/>
</dbReference>